<dbReference type="RefSeq" id="WP_208255512.1">
    <property type="nucleotide sequence ID" value="NZ_JAGEOJ010000004.1"/>
</dbReference>
<dbReference type="SUPFAM" id="SSF75005">
    <property type="entry name" value="Arabinanase/levansucrase/invertase"/>
    <property type="match status" value="1"/>
</dbReference>
<dbReference type="PANTHER" id="PTHR42800:SF1">
    <property type="entry name" value="EXOINULINASE INUD (AFU_ORTHOLOGUE AFUA_5G00480)"/>
    <property type="match status" value="1"/>
</dbReference>
<proteinExistence type="inferred from homology"/>
<accession>A0A939T1M5</accession>
<feature type="domain" description="Glycosyl hydrolase family 32 N-terminal" evidence="4">
    <location>
        <begin position="66"/>
        <end position="338"/>
    </location>
</feature>
<dbReference type="SMART" id="SM00640">
    <property type="entry name" value="Glyco_32"/>
    <property type="match status" value="1"/>
</dbReference>
<dbReference type="Gene3D" id="2.115.10.20">
    <property type="entry name" value="Glycosyl hydrolase domain, family 43"/>
    <property type="match status" value="1"/>
</dbReference>
<dbReference type="AlphaFoldDB" id="A0A939T1M5"/>
<comment type="similarity">
    <text evidence="1">Belongs to the glycosyl hydrolase 32 family.</text>
</comment>
<evidence type="ECO:0000313" key="6">
    <source>
        <dbReference type="EMBL" id="MBO2447891.1"/>
    </source>
</evidence>
<dbReference type="InterPro" id="IPR013148">
    <property type="entry name" value="Glyco_hydro_32_N"/>
</dbReference>
<organism evidence="6 7">
    <name type="scientific">Actinomadura barringtoniae</name>
    <dbReference type="NCBI Taxonomy" id="1427535"/>
    <lineage>
        <taxon>Bacteria</taxon>
        <taxon>Bacillati</taxon>
        <taxon>Actinomycetota</taxon>
        <taxon>Actinomycetes</taxon>
        <taxon>Streptosporangiales</taxon>
        <taxon>Thermomonosporaceae</taxon>
        <taxon>Actinomadura</taxon>
    </lineage>
</organism>
<dbReference type="GO" id="GO:0005737">
    <property type="term" value="C:cytoplasm"/>
    <property type="evidence" value="ECO:0007669"/>
    <property type="project" value="TreeGrafter"/>
</dbReference>
<dbReference type="InterPro" id="IPR006311">
    <property type="entry name" value="TAT_signal"/>
</dbReference>
<dbReference type="PROSITE" id="PS51318">
    <property type="entry name" value="TAT"/>
    <property type="match status" value="1"/>
</dbReference>
<dbReference type="CDD" id="cd18622">
    <property type="entry name" value="GH32_Inu-like"/>
    <property type="match status" value="1"/>
</dbReference>
<dbReference type="PANTHER" id="PTHR42800">
    <property type="entry name" value="EXOINULINASE INUD (AFU_ORTHOLOGUE AFUA_5G00480)"/>
    <property type="match status" value="1"/>
</dbReference>
<dbReference type="InterPro" id="IPR001362">
    <property type="entry name" value="Glyco_hydro_32"/>
</dbReference>
<evidence type="ECO:0000256" key="2">
    <source>
        <dbReference type="ARBA" id="ARBA00022801"/>
    </source>
</evidence>
<keyword evidence="3" id="KW-0326">Glycosidase</keyword>
<keyword evidence="7" id="KW-1185">Reference proteome</keyword>
<dbReference type="Pfam" id="PF00251">
    <property type="entry name" value="Glyco_hydro_32N"/>
    <property type="match status" value="1"/>
</dbReference>
<evidence type="ECO:0000259" key="5">
    <source>
        <dbReference type="Pfam" id="PF08244"/>
    </source>
</evidence>
<name>A0A939T1M5_9ACTN</name>
<dbReference type="SUPFAM" id="SSF49899">
    <property type="entry name" value="Concanavalin A-like lectins/glucanases"/>
    <property type="match status" value="1"/>
</dbReference>
<dbReference type="Pfam" id="PF08244">
    <property type="entry name" value="Glyco_hydro_32C"/>
    <property type="match status" value="1"/>
</dbReference>
<comment type="caution">
    <text evidence="6">The sequence shown here is derived from an EMBL/GenBank/DDBJ whole genome shotgun (WGS) entry which is preliminary data.</text>
</comment>
<protein>
    <submittedName>
        <fullName evidence="6">Glycoside hydrolase family 32 protein</fullName>
    </submittedName>
</protein>
<dbReference type="InterPro" id="IPR013320">
    <property type="entry name" value="ConA-like_dom_sf"/>
</dbReference>
<dbReference type="InterPro" id="IPR023296">
    <property type="entry name" value="Glyco_hydro_beta-prop_sf"/>
</dbReference>
<dbReference type="EMBL" id="JAGEOJ010000004">
    <property type="protein sequence ID" value="MBO2447891.1"/>
    <property type="molecule type" value="Genomic_DNA"/>
</dbReference>
<evidence type="ECO:0000313" key="7">
    <source>
        <dbReference type="Proteomes" id="UP000669179"/>
    </source>
</evidence>
<reference evidence="6" key="1">
    <citation type="submission" date="2021-03" db="EMBL/GenBank/DDBJ databases">
        <authorList>
            <person name="Kanchanasin P."/>
            <person name="Saeng-In P."/>
            <person name="Phongsopitanun W."/>
            <person name="Yuki M."/>
            <person name="Kudo T."/>
            <person name="Ohkuma M."/>
            <person name="Tanasupawat S."/>
        </authorList>
    </citation>
    <scope>NUCLEOTIDE SEQUENCE</scope>
    <source>
        <strain evidence="6">GKU 128</strain>
    </source>
</reference>
<evidence type="ECO:0000259" key="4">
    <source>
        <dbReference type="Pfam" id="PF00251"/>
    </source>
</evidence>
<dbReference type="Proteomes" id="UP000669179">
    <property type="component" value="Unassembled WGS sequence"/>
</dbReference>
<dbReference type="Gene3D" id="2.60.120.560">
    <property type="entry name" value="Exo-inulinase, domain 1"/>
    <property type="match status" value="3"/>
</dbReference>
<gene>
    <name evidence="6" type="ORF">J4573_12375</name>
</gene>
<evidence type="ECO:0000256" key="1">
    <source>
        <dbReference type="ARBA" id="ARBA00009902"/>
    </source>
</evidence>
<feature type="domain" description="Glycosyl hydrolase family 32 C-terminal" evidence="5">
    <location>
        <begin position="354"/>
        <end position="494"/>
    </location>
</feature>
<keyword evidence="2 6" id="KW-0378">Hydrolase</keyword>
<dbReference type="InterPro" id="IPR013189">
    <property type="entry name" value="Glyco_hydro_32_C"/>
</dbReference>
<dbReference type="GO" id="GO:0005987">
    <property type="term" value="P:sucrose catabolic process"/>
    <property type="evidence" value="ECO:0007669"/>
    <property type="project" value="TreeGrafter"/>
</dbReference>
<evidence type="ECO:0000256" key="3">
    <source>
        <dbReference type="ARBA" id="ARBA00023295"/>
    </source>
</evidence>
<dbReference type="GO" id="GO:0004575">
    <property type="term" value="F:sucrose alpha-glucosidase activity"/>
    <property type="evidence" value="ECO:0007669"/>
    <property type="project" value="TreeGrafter"/>
</dbReference>
<sequence>MVDVSANPNPFSSAPLSRRTVLGGAAAVFAAAMLRPGRAFADGYPNYPYPTTLVGAYDENYRGQFHFSSRTGWMNDPNAPLYYNGVYHLFYQHNPYGLAWDTMNWGHATSPDLVHWTQRALALEPGTHPGNLFSGAGVVDHDNVSGLKNGSDAPILVYTGTGGVLLDYSTDGAKTFTPYQNGKVVARPPAASTDSRDPKVFWDGYHRTWVMVFWSNEGGNGYDIYTSANLLDWTFASRYAADWLFECPDMYPMKVDGGTTVKWVINAASTKYVVGDFDGTRFTTAWTEPVQMDSGRNAYAGLTFNDMPDGRRVQIAWQNGNFGSVWTGNATFPAELNLVTLPEGLRVTRTPIKELQSLRSGTRGWSDRTITADPASNPLAGISADQYEVIAEFDAANATASRFGLRLHTYADGTCNSEVAYDRAGRTLMGSPLSPTGGRIKIRVLVDRGQLAVFGNAGQFSSSNNIDFDPSPAGRGIAVFAEGGTVRLVSLTFHRLARAWGDFVPTRNPGSNVPGPWQARGGTWSAITDGNTAQAPGDGFYLSGQSVSDLSYSADLRLDTAEAAGLTFRANADATQHYTANINTSGGGQIKLWRPGRDIATYNTPITRDQTYRLKVNATGPRIQVFLGTSGTPVIDVTDTTYAGGLLGLNVFNGEATLRNANAGLATDITGTWTAITSVWTDTPLGRRGWANGDGFDLSGQAASDLSYEGDLTLGSANAVGLTFRAKADASQHYTANINADGGGQLKLWRPGRDLGTYSTPIRAGQAYHLKIVTTGPRIQVFFAGGATPAIDVNDATSESGLTGLNVYAGAGTAQNLRLTLPAST</sequence>